<dbReference type="PROSITE" id="PS51078">
    <property type="entry name" value="ICLR_ED"/>
    <property type="match status" value="1"/>
</dbReference>
<dbReference type="SMART" id="SM00346">
    <property type="entry name" value="HTH_ICLR"/>
    <property type="match status" value="1"/>
</dbReference>
<dbReference type="EMBL" id="NOVD01000003">
    <property type="protein sequence ID" value="PCK28128.1"/>
    <property type="molecule type" value="Genomic_DNA"/>
</dbReference>
<dbReference type="AlphaFoldDB" id="A0A069JGA1"/>
<evidence type="ECO:0000313" key="8">
    <source>
        <dbReference type="Proteomes" id="UP000230886"/>
    </source>
</evidence>
<evidence type="ECO:0000256" key="2">
    <source>
        <dbReference type="ARBA" id="ARBA00023125"/>
    </source>
</evidence>
<proteinExistence type="predicted"/>
<dbReference type="KEGG" id="rqi:C1M55_28505"/>
<dbReference type="InterPro" id="IPR029016">
    <property type="entry name" value="GAF-like_dom_sf"/>
</dbReference>
<reference evidence="7 8" key="1">
    <citation type="submission" date="2017-07" db="EMBL/GenBank/DDBJ databases">
        <title>Draft sequence of Rhodococcus enclensis 23b-28.</title>
        <authorList>
            <person name="Besaury L."/>
            <person name="Sancelme M."/>
            <person name="Amato P."/>
            <person name="Lallement A."/>
            <person name="Delort A.-M."/>
        </authorList>
    </citation>
    <scope>NUCLEOTIDE SEQUENCE [LARGE SCALE GENOMIC DNA]</scope>
    <source>
        <strain evidence="7 8">23b-28</strain>
    </source>
</reference>
<comment type="caution">
    <text evidence="7">The sequence shown here is derived from an EMBL/GenBank/DDBJ whole genome shotgun (WGS) entry which is preliminary data.</text>
</comment>
<dbReference type="PROSITE" id="PS51077">
    <property type="entry name" value="HTH_ICLR"/>
    <property type="match status" value="1"/>
</dbReference>
<evidence type="ECO:0000313" key="6">
    <source>
        <dbReference type="EMBL" id="MDE8646417.1"/>
    </source>
</evidence>
<dbReference type="GO" id="GO:0003677">
    <property type="term" value="F:DNA binding"/>
    <property type="evidence" value="ECO:0007669"/>
    <property type="project" value="UniProtKB-KW"/>
</dbReference>
<accession>A0A069JGA1</accession>
<accession>A0A1C4DL24</accession>
<dbReference type="InterPro" id="IPR050707">
    <property type="entry name" value="HTH_MetabolicPath_Reg"/>
</dbReference>
<dbReference type="InterPro" id="IPR036390">
    <property type="entry name" value="WH_DNA-bd_sf"/>
</dbReference>
<dbReference type="SUPFAM" id="SSF46785">
    <property type="entry name" value="Winged helix' DNA-binding domain"/>
    <property type="match status" value="1"/>
</dbReference>
<dbReference type="InterPro" id="IPR005471">
    <property type="entry name" value="Tscrpt_reg_IclR_N"/>
</dbReference>
<dbReference type="Gene3D" id="3.30.450.40">
    <property type="match status" value="2"/>
</dbReference>
<evidence type="ECO:0000256" key="3">
    <source>
        <dbReference type="ARBA" id="ARBA00023163"/>
    </source>
</evidence>
<keyword evidence="2" id="KW-0238">DNA-binding</keyword>
<dbReference type="EMBL" id="JARDXE010000009">
    <property type="protein sequence ID" value="MDE8646417.1"/>
    <property type="molecule type" value="Genomic_DNA"/>
</dbReference>
<dbReference type="PANTHER" id="PTHR30136">
    <property type="entry name" value="HELIX-TURN-HELIX TRANSCRIPTIONAL REGULATOR, ICLR FAMILY"/>
    <property type="match status" value="1"/>
</dbReference>
<dbReference type="Proteomes" id="UP000230886">
    <property type="component" value="Unassembled WGS sequence"/>
</dbReference>
<dbReference type="InterPro" id="IPR014757">
    <property type="entry name" value="Tscrpt_reg_IclR_C"/>
</dbReference>
<dbReference type="Gene3D" id="1.10.10.10">
    <property type="entry name" value="Winged helix-like DNA-binding domain superfamily/Winged helix DNA-binding domain"/>
    <property type="match status" value="1"/>
</dbReference>
<organism evidence="7 8">
    <name type="scientific">Rhodococcus qingshengii</name>
    <dbReference type="NCBI Taxonomy" id="334542"/>
    <lineage>
        <taxon>Bacteria</taxon>
        <taxon>Bacillati</taxon>
        <taxon>Actinomycetota</taxon>
        <taxon>Actinomycetes</taxon>
        <taxon>Mycobacteriales</taxon>
        <taxon>Nocardiaceae</taxon>
        <taxon>Rhodococcus</taxon>
        <taxon>Rhodococcus erythropolis group</taxon>
    </lineage>
</organism>
<feature type="domain" description="HTH iclR-type" evidence="4">
    <location>
        <begin position="13"/>
        <end position="72"/>
    </location>
</feature>
<protein>
    <submittedName>
        <fullName evidence="6">Helix-turn-helix domain-containing protein</fullName>
    </submittedName>
    <submittedName>
        <fullName evidence="7">IclR family transcriptional regulator</fullName>
    </submittedName>
</protein>
<dbReference type="Pfam" id="PF09339">
    <property type="entry name" value="HTH_IclR"/>
    <property type="match status" value="1"/>
</dbReference>
<dbReference type="GeneID" id="64143371"/>
<keyword evidence="1" id="KW-0805">Transcription regulation</keyword>
<keyword evidence="3" id="KW-0804">Transcription</keyword>
<dbReference type="Proteomes" id="UP001217325">
    <property type="component" value="Unassembled WGS sequence"/>
</dbReference>
<dbReference type="SUPFAM" id="SSF55781">
    <property type="entry name" value="GAF domain-like"/>
    <property type="match status" value="1"/>
</dbReference>
<feature type="domain" description="IclR-ED" evidence="5">
    <location>
        <begin position="73"/>
        <end position="231"/>
    </location>
</feature>
<dbReference type="InterPro" id="IPR036388">
    <property type="entry name" value="WH-like_DNA-bd_sf"/>
</dbReference>
<evidence type="ECO:0000259" key="4">
    <source>
        <dbReference type="PROSITE" id="PS51077"/>
    </source>
</evidence>
<dbReference type="GO" id="GO:0003700">
    <property type="term" value="F:DNA-binding transcription factor activity"/>
    <property type="evidence" value="ECO:0007669"/>
    <property type="project" value="TreeGrafter"/>
</dbReference>
<dbReference type="PANTHER" id="PTHR30136:SF24">
    <property type="entry name" value="HTH-TYPE TRANSCRIPTIONAL REPRESSOR ALLR"/>
    <property type="match status" value="1"/>
</dbReference>
<evidence type="ECO:0000259" key="5">
    <source>
        <dbReference type="PROSITE" id="PS51078"/>
    </source>
</evidence>
<sequence>MSLQLEVDPATPNAFLDRVSLLLDAFGGRDRLTLAEIVRRTGLPRSSAHRILDHLVQLRWLHRSGRDYTLGLRLVELGSLAVYQDRLHSAAHPHLYELHRRTGLIVEMTILDGSNVVCRAHMAGRFASMIPNRIGFSTRADGTLVGRVLHTFNNERGEAADEVRKTGVGYGRDTPIDGFGTIATPIGPIGVATSALSICGPLRQMPLDERNSPLTGLLRETAASLWRNAGVRTTESMRAQ</sequence>
<evidence type="ECO:0000313" key="7">
    <source>
        <dbReference type="EMBL" id="PCK28128.1"/>
    </source>
</evidence>
<dbReference type="RefSeq" id="WP_007730520.1">
    <property type="nucleotide sequence ID" value="NZ_AP023172.1"/>
</dbReference>
<name>A0A069JGA1_RHOSG</name>
<gene>
    <name evidence="7" type="ORF">CHR55_06760</name>
    <name evidence="6" type="ORF">PXH69_15750</name>
</gene>
<evidence type="ECO:0000256" key="1">
    <source>
        <dbReference type="ARBA" id="ARBA00023015"/>
    </source>
</evidence>
<reference evidence="6" key="2">
    <citation type="submission" date="2023-02" db="EMBL/GenBank/DDBJ databases">
        <title>A novel hydrolase synthesized by Rhodococcus erythropolis HQ is responsible for the detoxification of Zearalenone.</title>
        <authorList>
            <person name="Hu J."/>
            <person name="Xu J."/>
        </authorList>
    </citation>
    <scope>NUCLEOTIDE SEQUENCE</scope>
    <source>
        <strain evidence="6">HQ</strain>
    </source>
</reference>
<dbReference type="GO" id="GO:0045892">
    <property type="term" value="P:negative regulation of DNA-templated transcription"/>
    <property type="evidence" value="ECO:0007669"/>
    <property type="project" value="TreeGrafter"/>
</dbReference>